<dbReference type="Proteomes" id="UP000238045">
    <property type="component" value="Unassembled WGS sequence"/>
</dbReference>
<gene>
    <name evidence="1" type="ORF">CQZ99_18370</name>
</gene>
<dbReference type="EMBL" id="PCQL01000020">
    <property type="protein sequence ID" value="PRC15239.1"/>
    <property type="molecule type" value="Genomic_DNA"/>
</dbReference>
<sequence length="138" mass="15217">MSYLDEELIADLKASDISFDVVSETEHASIVDKINENVPFSGSKVAWGNIEKSINFGFSSSDLAVSRLADEIGRTAEDTLIFIGDCACDEAYCISLQHVDKVLRIFSQLPQHTYIVSKSLTWIACISFEGDLDFASLL</sequence>
<protein>
    <submittedName>
        <fullName evidence="1">Uncharacterized protein</fullName>
    </submittedName>
</protein>
<accession>A0A2S9EJ01</accession>
<reference evidence="1 2" key="1">
    <citation type="submission" date="2017-09" db="EMBL/GenBank/DDBJ databases">
        <title>Genomic, metabolic, and phenotypic characteristics of bacterial isolates from the natural microbiome of the model nematode Caenorhabditis elegans.</title>
        <authorList>
            <person name="Zimmermann J."/>
            <person name="Obeng N."/>
            <person name="Yang W."/>
            <person name="Obeng O."/>
            <person name="Kissoyan K."/>
            <person name="Pees B."/>
            <person name="Dirksen P."/>
            <person name="Hoppner M."/>
            <person name="Franke A."/>
            <person name="Rosenstiel P."/>
            <person name="Leippe M."/>
            <person name="Dierking K."/>
            <person name="Kaleta C."/>
            <person name="Schulenburg H."/>
        </authorList>
    </citation>
    <scope>NUCLEOTIDE SEQUENCE [LARGE SCALE GENOMIC DNA]</scope>
    <source>
        <strain evidence="1 2">MYb117</strain>
    </source>
</reference>
<comment type="caution">
    <text evidence="1">The sequence shown here is derived from an EMBL/GenBank/DDBJ whole genome shotgun (WGS) entry which is preliminary data.</text>
</comment>
<keyword evidence="2" id="KW-1185">Reference proteome</keyword>
<dbReference type="AlphaFoldDB" id="A0A2S9EJ01"/>
<evidence type="ECO:0000313" key="1">
    <source>
        <dbReference type="EMBL" id="PRC15239.1"/>
    </source>
</evidence>
<proteinExistence type="predicted"/>
<organism evidence="1 2">
    <name type="scientific">Pseudomonas poae</name>
    <dbReference type="NCBI Taxonomy" id="200451"/>
    <lineage>
        <taxon>Bacteria</taxon>
        <taxon>Pseudomonadati</taxon>
        <taxon>Pseudomonadota</taxon>
        <taxon>Gammaproteobacteria</taxon>
        <taxon>Pseudomonadales</taxon>
        <taxon>Pseudomonadaceae</taxon>
        <taxon>Pseudomonas</taxon>
    </lineage>
</organism>
<name>A0A2S9EJ01_9PSED</name>
<evidence type="ECO:0000313" key="2">
    <source>
        <dbReference type="Proteomes" id="UP000238045"/>
    </source>
</evidence>
<dbReference type="RefSeq" id="WP_105698071.1">
    <property type="nucleotide sequence ID" value="NZ_CP159260.1"/>
</dbReference>